<gene>
    <name evidence="1" type="ORF">IC620_01960</name>
</gene>
<dbReference type="RefSeq" id="WP_191141378.1">
    <property type="nucleotide sequence ID" value="NZ_JACXAH010000002.1"/>
</dbReference>
<reference evidence="1" key="1">
    <citation type="submission" date="2020-09" db="EMBL/GenBank/DDBJ databases">
        <title>A novel bacterium of genus Hazenella, isolated from South China Sea.</title>
        <authorList>
            <person name="Huang H."/>
            <person name="Mo K."/>
            <person name="Hu Y."/>
        </authorList>
    </citation>
    <scope>NUCLEOTIDE SEQUENCE</scope>
    <source>
        <strain evidence="1">IB182357</strain>
    </source>
</reference>
<name>A0A926N7T3_9BACL</name>
<sequence length="443" mass="52809">MERVMDKMDMLQQYNYVLGTQTIGPAYQFTSSNQLMETASRILQMGSNIIKFNLDPYSYQLTEFYDLTNRYLELLQQDTPFHQLLTLDFQYYFFWIETAGSIYLTEELFLQSLELEYTRVKEVTKYLLETFPDKYFFMGHWEGDWRLVNDPGSFPIWDVYRRDMPEERIRNMRRWIETRQRAVDDAKQEVNPEGKVFNYLEVNIVKPVVEDPTFQRLVNEVLPHVDVDLVSYSCYLATQEIKTLADMERELPIYLDFIEANLKPKANIPFSKRVFIGEFGYPVLRGRSFDPATPVEQKERSEILARVALQWGTPFVLYWQMYDNECECLLNPPDCRAEQLSCNGFWMIDNQNREQPIYELYQCYHTLAKNWVIENNFPSQEQLTAELPRFLAEANQKVVGSKPPHSSIKKMKRLKRLKRPKRLKRLSRLKRKILIKKCKRRPG</sequence>
<dbReference type="AlphaFoldDB" id="A0A926N7T3"/>
<keyword evidence="2" id="KW-1185">Reference proteome</keyword>
<dbReference type="SUPFAM" id="SSF51445">
    <property type="entry name" value="(Trans)glycosidases"/>
    <property type="match status" value="1"/>
</dbReference>
<comment type="caution">
    <text evidence="1">The sequence shown here is derived from an EMBL/GenBank/DDBJ whole genome shotgun (WGS) entry which is preliminary data.</text>
</comment>
<evidence type="ECO:0000313" key="1">
    <source>
        <dbReference type="EMBL" id="MBD1371123.1"/>
    </source>
</evidence>
<dbReference type="EMBL" id="JACXAH010000002">
    <property type="protein sequence ID" value="MBD1371123.1"/>
    <property type="molecule type" value="Genomic_DNA"/>
</dbReference>
<protein>
    <submittedName>
        <fullName evidence="1">Uncharacterized protein</fullName>
    </submittedName>
</protein>
<dbReference type="InterPro" id="IPR017853">
    <property type="entry name" value="GH"/>
</dbReference>
<proteinExistence type="predicted"/>
<dbReference type="Proteomes" id="UP000661691">
    <property type="component" value="Unassembled WGS sequence"/>
</dbReference>
<evidence type="ECO:0000313" key="2">
    <source>
        <dbReference type="Proteomes" id="UP000661691"/>
    </source>
</evidence>
<organism evidence="1 2">
    <name type="scientific">Polycladospora coralii</name>
    <dbReference type="NCBI Taxonomy" id="2771432"/>
    <lineage>
        <taxon>Bacteria</taxon>
        <taxon>Bacillati</taxon>
        <taxon>Bacillota</taxon>
        <taxon>Bacilli</taxon>
        <taxon>Bacillales</taxon>
        <taxon>Thermoactinomycetaceae</taxon>
        <taxon>Polycladospora</taxon>
    </lineage>
</organism>
<accession>A0A926N7T3</accession>